<accession>A0ABY2JFN6</accession>
<gene>
    <name evidence="1" type="ORF">E3T25_06675</name>
</gene>
<dbReference type="Proteomes" id="UP000297851">
    <property type="component" value="Unassembled WGS sequence"/>
</dbReference>
<reference evidence="1 2" key="1">
    <citation type="submission" date="2019-03" db="EMBL/GenBank/DDBJ databases">
        <title>Genomics of glacier-inhabiting Cryobacterium strains.</title>
        <authorList>
            <person name="Liu Q."/>
            <person name="Xin Y.-H."/>
        </authorList>
    </citation>
    <scope>NUCLEOTIDE SEQUENCE [LARGE SCALE GENOMIC DNA]</scope>
    <source>
        <strain evidence="1 2">TMT2-16</strain>
    </source>
</reference>
<comment type="caution">
    <text evidence="1">The sequence shown here is derived from an EMBL/GenBank/DDBJ whole genome shotgun (WGS) entry which is preliminary data.</text>
</comment>
<name>A0ABY2JFN6_9MICO</name>
<dbReference type="EMBL" id="SOGO01000021">
    <property type="protein sequence ID" value="TFD03294.1"/>
    <property type="molecule type" value="Genomic_DNA"/>
</dbReference>
<proteinExistence type="predicted"/>
<sequence length="67" mass="7242">MAFLPVFLVDAALLGDALLSCRDTSAAARSRSRWGQQHWPASRAVLVLLAPSIEAMVFGFKARRLGA</sequence>
<evidence type="ECO:0000313" key="2">
    <source>
        <dbReference type="Proteomes" id="UP000297851"/>
    </source>
</evidence>
<protein>
    <submittedName>
        <fullName evidence="1">Uncharacterized protein</fullName>
    </submittedName>
</protein>
<evidence type="ECO:0000313" key="1">
    <source>
        <dbReference type="EMBL" id="TFD03294.1"/>
    </source>
</evidence>
<organism evidence="1 2">
    <name type="scientific">Cryobacterium sandaracinum</name>
    <dbReference type="NCBI Taxonomy" id="1259247"/>
    <lineage>
        <taxon>Bacteria</taxon>
        <taxon>Bacillati</taxon>
        <taxon>Actinomycetota</taxon>
        <taxon>Actinomycetes</taxon>
        <taxon>Micrococcales</taxon>
        <taxon>Microbacteriaceae</taxon>
        <taxon>Cryobacterium</taxon>
    </lineage>
</organism>
<keyword evidence="2" id="KW-1185">Reference proteome</keyword>
<dbReference type="RefSeq" id="WP_134373238.1">
    <property type="nucleotide sequence ID" value="NZ_SOGO01000021.1"/>
</dbReference>